<dbReference type="PROSITE" id="PS00197">
    <property type="entry name" value="2FE2S_FER_1"/>
    <property type="match status" value="1"/>
</dbReference>
<evidence type="ECO:0000313" key="8">
    <source>
        <dbReference type="Proteomes" id="UP000236743"/>
    </source>
</evidence>
<feature type="domain" description="2Fe-2S ferredoxin-type" evidence="6">
    <location>
        <begin position="17"/>
        <end position="93"/>
    </location>
</feature>
<dbReference type="Pfam" id="PF01315">
    <property type="entry name" value="Ald_Xan_dh_C"/>
    <property type="match status" value="1"/>
</dbReference>
<evidence type="ECO:0000256" key="5">
    <source>
        <dbReference type="SAM" id="MobiDB-lite"/>
    </source>
</evidence>
<dbReference type="Pfam" id="PF00111">
    <property type="entry name" value="Fer2"/>
    <property type="match status" value="1"/>
</dbReference>
<evidence type="ECO:0000313" key="7">
    <source>
        <dbReference type="EMBL" id="SEF80646.1"/>
    </source>
</evidence>
<accession>A0A1H5V0A3</accession>
<dbReference type="InterPro" id="IPR002888">
    <property type="entry name" value="2Fe-2S-bd"/>
</dbReference>
<reference evidence="7 8" key="1">
    <citation type="submission" date="2016-10" db="EMBL/GenBank/DDBJ databases">
        <authorList>
            <person name="de Groot N.N."/>
        </authorList>
    </citation>
    <scope>NUCLEOTIDE SEQUENCE [LARGE SCALE GENOMIC DNA]</scope>
    <source>
        <strain evidence="7 8">DSM 26656</strain>
    </source>
</reference>
<dbReference type="InterPro" id="IPR012675">
    <property type="entry name" value="Beta-grasp_dom_sf"/>
</dbReference>
<comment type="similarity">
    <text evidence="1">Belongs to the xanthine dehydrogenase family.</text>
</comment>
<gene>
    <name evidence="7" type="ORF">SAMN04488115_10297</name>
</gene>
<dbReference type="SUPFAM" id="SSF47741">
    <property type="entry name" value="CO dehydrogenase ISP C-domain like"/>
    <property type="match status" value="1"/>
</dbReference>
<dbReference type="GO" id="GO:0016491">
    <property type="term" value="F:oxidoreductase activity"/>
    <property type="evidence" value="ECO:0007669"/>
    <property type="project" value="UniProtKB-KW"/>
</dbReference>
<dbReference type="InterPro" id="IPR036010">
    <property type="entry name" value="2Fe-2S_ferredoxin-like_sf"/>
</dbReference>
<dbReference type="SUPFAM" id="SSF54292">
    <property type="entry name" value="2Fe-2S ferredoxin-like"/>
    <property type="match status" value="1"/>
</dbReference>
<evidence type="ECO:0000259" key="6">
    <source>
        <dbReference type="PROSITE" id="PS51085"/>
    </source>
</evidence>
<proteinExistence type="inferred from homology"/>
<organism evidence="7 8">
    <name type="scientific">Bosea lathyri</name>
    <dbReference type="NCBI Taxonomy" id="1036778"/>
    <lineage>
        <taxon>Bacteria</taxon>
        <taxon>Pseudomonadati</taxon>
        <taxon>Pseudomonadota</taxon>
        <taxon>Alphaproteobacteria</taxon>
        <taxon>Hyphomicrobiales</taxon>
        <taxon>Boseaceae</taxon>
        <taxon>Bosea</taxon>
    </lineage>
</organism>
<evidence type="ECO:0000256" key="2">
    <source>
        <dbReference type="ARBA" id="ARBA00022723"/>
    </source>
</evidence>
<dbReference type="InterPro" id="IPR000674">
    <property type="entry name" value="Ald_Oxase/Xan_DH_a/b"/>
</dbReference>
<keyword evidence="3" id="KW-0560">Oxidoreductase</keyword>
<dbReference type="SUPFAM" id="SSF56003">
    <property type="entry name" value="Molybdenum cofactor-binding domain"/>
    <property type="match status" value="1"/>
</dbReference>
<name>A0A1H5V0A3_9HYPH</name>
<dbReference type="Gene3D" id="3.30.365.10">
    <property type="entry name" value="Aldehyde oxidase/xanthine dehydrogenase, molybdopterin binding domain"/>
    <property type="match status" value="4"/>
</dbReference>
<evidence type="ECO:0000256" key="1">
    <source>
        <dbReference type="ARBA" id="ARBA00006849"/>
    </source>
</evidence>
<dbReference type="PANTHER" id="PTHR11908:SF157">
    <property type="entry name" value="XANTHINE DEHYDROGENASE SUBUNIT D-RELATED"/>
    <property type="match status" value="1"/>
</dbReference>
<dbReference type="PROSITE" id="PS51085">
    <property type="entry name" value="2FE2S_FER_2"/>
    <property type="match status" value="1"/>
</dbReference>
<dbReference type="Pfam" id="PF02738">
    <property type="entry name" value="MoCoBD_1"/>
    <property type="match status" value="1"/>
</dbReference>
<keyword evidence="4" id="KW-0408">Iron</keyword>
<evidence type="ECO:0000256" key="4">
    <source>
        <dbReference type="ARBA" id="ARBA00023004"/>
    </source>
</evidence>
<dbReference type="GO" id="GO:0005506">
    <property type="term" value="F:iron ion binding"/>
    <property type="evidence" value="ECO:0007669"/>
    <property type="project" value="InterPro"/>
</dbReference>
<dbReference type="InterPro" id="IPR016208">
    <property type="entry name" value="Ald_Oxase/xanthine_DH-like"/>
</dbReference>
<keyword evidence="8" id="KW-1185">Reference proteome</keyword>
<dbReference type="CDD" id="cd00207">
    <property type="entry name" value="fer2"/>
    <property type="match status" value="1"/>
</dbReference>
<dbReference type="InterPro" id="IPR036884">
    <property type="entry name" value="2Fe-2S-bd_dom_sf"/>
</dbReference>
<dbReference type="Gene3D" id="3.10.20.30">
    <property type="match status" value="1"/>
</dbReference>
<dbReference type="InterPro" id="IPR037165">
    <property type="entry name" value="AldOxase/xan_DH_Mopterin-bd_sf"/>
</dbReference>
<dbReference type="EMBL" id="FNUY01000002">
    <property type="protein sequence ID" value="SEF80646.1"/>
    <property type="molecule type" value="Genomic_DNA"/>
</dbReference>
<dbReference type="Gene3D" id="3.90.1170.50">
    <property type="entry name" value="Aldehyde oxidase/xanthine dehydrogenase, a/b hammerhead"/>
    <property type="match status" value="1"/>
</dbReference>
<keyword evidence="2" id="KW-0479">Metal-binding</keyword>
<feature type="compositionally biased region" description="Basic and acidic residues" evidence="5">
    <location>
        <begin position="927"/>
        <end position="938"/>
    </location>
</feature>
<sequence length="1474" mass="154984">MNVHDRSTLTTDPLRQGCISFRLNGSDVALRDAADTRLSEALRTSLGATGTKVGCDAGDCGACTVLIDKAQACACLVPIGQLEGRDVTTVEGLADDALGAALQRAFHAHGAAQCGICTPGMLMAGYDLLQRNPQPSERETLDALGGVLCRCTGYLKIVEAVRGAHSHLANALPIAPAPDGASIGSRIARLDGEPKVAGTEIYGADTAPDGALWLRALRSPHPRARFTLGDLDAFVAARPGLVRIFTAGDVPGENSFGIYPHLKDQPVFSTGETRYRGECVLAIVGERAAVEAVRADELPIVWEKLAPMIGPKAALGEDAFALHDFAPDNVLTRGRVERGDVEAGFAGAAHIASGAFETGFVEHAYIEPEAGYARRIGDTIEIFACTQAPYMDRDEVARVLGLGLDDVRIIPSACGGGFGGKLDVSLQPMLAVAAWLLDRPVRCVFGRIESMISSTKRHPSTIQAKAACDSDGRLVAYAMDGDFDTGAYSSWGPTVAGRVPVHATGPYKVPNVRNLSCAIYTNGPPSGAFRGFGVPQAAIAQETLFDDLAEATGLDRLEFRLLNAIRAGDTTPCGQVLEASAGLAECLEALKPHWQALLAEAAAFNAGEGRTRRGVGVGCMWYGIGNTGMSNPSTMRITLAKDGRLTFWNGAVDIGQGSTTVLTQIAADALGVPVEQFELVIGDTFKTFDAGKTSASRQTFVSGKASERAAGALRAEILRLTNAGPAARLTLMGPELLVEERGVTTRIDLSALPARADGTVLEGVGSFDPPTVPLDEKGQGIPYATYGFAAQIASLDVDLDLGTIKLNRIVAAHDVGKAINPMLVEGQIHGGIAQGIGLALLEEYLPGRTENLHDYLIPTTGDVPPIDIILIEDAEPLGPSGAKGIGEPALVPTAPAILGAIRHATGVTPRQVPVLPHRLWELLREQDSKTKHSPHPEEVAPAAVSKDAPQGVGPSFETQASPAPQDEGSREGAATSALAERSRKFGASEGVDGIVRCDACPVLCRIRPGRAGACSRYANDNGLLVRTDPVVLLAQAVEGGSHVVPFAENAEDWDGKILPANRAFVTGIGSGTTYPDYKPAPFIVSSQHDGVDTVTVVTEGIFSYCGVKVKIDTDRHLGPETAAVRANGEQVGHVTTAEYGSQMLSLGGVRHLTGGSKKEGNATCDTMLKLSNGEAVELTIDGGHGVIVQAGQAPIVDGKPETRMRVGCGSATVGIFARQWLGHVDEVIVVDDHITGVLTEHQAGRVLDMRPAGIRVRGRKSTPGRYFQVAEPGLGWGGTDITEPLSIIQKIDAGLAWPGMRLLMTSTTGEDSLYCVLDENLLPVEAEMPAAVRQVVERIGENCEPSLCTVTFMAGAGGSLRAGVTENPVLLTRSVQAGTTRVTMGGAPVYVWPGGGITVMVDVLRMPRNAFGYVPTPAIVAPIEFTLPRELYLASGGHADEIVPIEEVLRAHGGQARIETGFADNPWPLRRDSG</sequence>
<dbReference type="Proteomes" id="UP000236743">
    <property type="component" value="Unassembled WGS sequence"/>
</dbReference>
<dbReference type="InterPro" id="IPR046867">
    <property type="entry name" value="AldOxase/xan_DH_MoCoBD2"/>
</dbReference>
<dbReference type="InterPro" id="IPR001041">
    <property type="entry name" value="2Fe-2S_ferredoxin-type"/>
</dbReference>
<dbReference type="InterPro" id="IPR008274">
    <property type="entry name" value="AldOxase/xan_DH_MoCoBD1"/>
</dbReference>
<feature type="region of interest" description="Disordered" evidence="5">
    <location>
        <begin position="927"/>
        <end position="981"/>
    </location>
</feature>
<dbReference type="Pfam" id="PF20256">
    <property type="entry name" value="MoCoBD_2"/>
    <property type="match status" value="1"/>
</dbReference>
<dbReference type="SUPFAM" id="SSF54665">
    <property type="entry name" value="CO dehydrogenase molybdoprotein N-domain-like"/>
    <property type="match status" value="1"/>
</dbReference>
<dbReference type="GO" id="GO:0051537">
    <property type="term" value="F:2 iron, 2 sulfur cluster binding"/>
    <property type="evidence" value="ECO:0007669"/>
    <property type="project" value="InterPro"/>
</dbReference>
<evidence type="ECO:0000256" key="3">
    <source>
        <dbReference type="ARBA" id="ARBA00023002"/>
    </source>
</evidence>
<dbReference type="InterPro" id="IPR036856">
    <property type="entry name" value="Ald_Oxase/Xan_DH_a/b_sf"/>
</dbReference>
<protein>
    <submittedName>
        <fullName evidence="7">CO or xanthine dehydrogenase, Mo-binding subunit</fullName>
    </submittedName>
</protein>
<dbReference type="SMART" id="SM01008">
    <property type="entry name" value="Ald_Xan_dh_C"/>
    <property type="match status" value="1"/>
</dbReference>
<dbReference type="Pfam" id="PF01799">
    <property type="entry name" value="Fer2_2"/>
    <property type="match status" value="1"/>
</dbReference>
<dbReference type="Gene3D" id="1.10.150.120">
    <property type="entry name" value="[2Fe-2S]-binding domain"/>
    <property type="match status" value="1"/>
</dbReference>
<dbReference type="InterPro" id="IPR006058">
    <property type="entry name" value="2Fe2S_fd_BS"/>
</dbReference>
<dbReference type="PANTHER" id="PTHR11908">
    <property type="entry name" value="XANTHINE DEHYDROGENASE"/>
    <property type="match status" value="1"/>
</dbReference>